<evidence type="ECO:0000313" key="2">
    <source>
        <dbReference type="Proteomes" id="UP000001822"/>
    </source>
</evidence>
<sequence length="52" mass="6090">MIFHAIYTFDSLNKKTSDKSQNDCKNVGIQYLKPYLYSTISFEYYAGSKYGF</sequence>
<name>A0A6N4SSK7_CYTH3</name>
<dbReference type="EMBL" id="CP000383">
    <property type="protein sequence ID" value="ABG59391.1"/>
    <property type="molecule type" value="Genomic_DNA"/>
</dbReference>
<evidence type="ECO:0000313" key="1">
    <source>
        <dbReference type="EMBL" id="ABG59391.1"/>
    </source>
</evidence>
<dbReference type="Proteomes" id="UP000001822">
    <property type="component" value="Chromosome"/>
</dbReference>
<organism evidence="1 2">
    <name type="scientific">Cytophaga hutchinsonii (strain ATCC 33406 / DSM 1761 / CIP 103989 / NBRC 15051 / NCIMB 9469 / D465)</name>
    <dbReference type="NCBI Taxonomy" id="269798"/>
    <lineage>
        <taxon>Bacteria</taxon>
        <taxon>Pseudomonadati</taxon>
        <taxon>Bacteroidota</taxon>
        <taxon>Cytophagia</taxon>
        <taxon>Cytophagales</taxon>
        <taxon>Cytophagaceae</taxon>
        <taxon>Cytophaga</taxon>
    </lineage>
</organism>
<reference evidence="1 2" key="1">
    <citation type="journal article" date="2007" name="Appl. Environ. Microbiol.">
        <title>Genome sequence of the cellulolytic gliding bacterium Cytophaga hutchinsonii.</title>
        <authorList>
            <person name="Xie G."/>
            <person name="Bruce D.C."/>
            <person name="Challacombe J.F."/>
            <person name="Chertkov O."/>
            <person name="Detter J.C."/>
            <person name="Gilna P."/>
            <person name="Han C.S."/>
            <person name="Lucas S."/>
            <person name="Misra M."/>
            <person name="Myers G.L."/>
            <person name="Richardson P."/>
            <person name="Tapia R."/>
            <person name="Thayer N."/>
            <person name="Thompson L.S."/>
            <person name="Brettin T.S."/>
            <person name="Henrissat B."/>
            <person name="Wilson D.B."/>
            <person name="McBride M.J."/>
        </authorList>
    </citation>
    <scope>NUCLEOTIDE SEQUENCE [LARGE SCALE GENOMIC DNA]</scope>
    <source>
        <strain evidence="2">ATCC 33406 / DSM 1761 / CIP 103989 / NBRC 15051 / NCIMB 9469 / D465</strain>
    </source>
</reference>
<accession>A0A6N4SSK7</accession>
<dbReference type="KEGG" id="chu:CHU_2128"/>
<gene>
    <name evidence="1" type="ordered locus">CHU_2128</name>
</gene>
<dbReference type="AlphaFoldDB" id="A0A6N4SSK7"/>
<proteinExistence type="predicted"/>
<keyword evidence="2" id="KW-1185">Reference proteome</keyword>
<protein>
    <submittedName>
        <fullName evidence="1">Uncharacterized protein</fullName>
    </submittedName>
</protein>